<dbReference type="Gene3D" id="1.20.1560.10">
    <property type="entry name" value="ABC transporter type 1, transmembrane domain"/>
    <property type="match status" value="1"/>
</dbReference>
<evidence type="ECO:0000256" key="4">
    <source>
        <dbReference type="ARBA" id="ARBA00022840"/>
    </source>
</evidence>
<proteinExistence type="predicted"/>
<dbReference type="InterPro" id="IPR011527">
    <property type="entry name" value="ABC1_TM_dom"/>
</dbReference>
<reference evidence="10 11" key="1">
    <citation type="submission" date="2016-05" db="EMBL/GenBank/DDBJ databases">
        <title>Paenibacillus oryzae. sp. nov., isolated from the rice root.</title>
        <authorList>
            <person name="Zhang J."/>
            <person name="Zhang X."/>
        </authorList>
    </citation>
    <scope>NUCLEOTIDE SEQUENCE [LARGE SCALE GENOMIC DNA]</scope>
    <source>
        <strain evidence="10 11">1DrF-4</strain>
    </source>
</reference>
<feature type="transmembrane region" description="Helical" evidence="7">
    <location>
        <begin position="280"/>
        <end position="301"/>
    </location>
</feature>
<dbReference type="InterPro" id="IPR017871">
    <property type="entry name" value="ABC_transporter-like_CS"/>
</dbReference>
<keyword evidence="11" id="KW-1185">Reference proteome</keyword>
<evidence type="ECO:0000256" key="6">
    <source>
        <dbReference type="ARBA" id="ARBA00023136"/>
    </source>
</evidence>
<gene>
    <name evidence="10" type="ORF">A7K91_18730</name>
</gene>
<dbReference type="InterPro" id="IPR003439">
    <property type="entry name" value="ABC_transporter-like_ATP-bd"/>
</dbReference>
<dbReference type="PANTHER" id="PTHR43394">
    <property type="entry name" value="ATP-DEPENDENT PERMEASE MDL1, MITOCHONDRIAL"/>
    <property type="match status" value="1"/>
</dbReference>
<dbReference type="CDD" id="cd03228">
    <property type="entry name" value="ABCC_MRP_Like"/>
    <property type="match status" value="1"/>
</dbReference>
<feature type="transmembrane region" description="Helical" evidence="7">
    <location>
        <begin position="246"/>
        <end position="268"/>
    </location>
</feature>
<accession>A0A1A5YQX4</accession>
<dbReference type="GO" id="GO:0016887">
    <property type="term" value="F:ATP hydrolysis activity"/>
    <property type="evidence" value="ECO:0007669"/>
    <property type="project" value="InterPro"/>
</dbReference>
<dbReference type="STRING" id="1844972.A7K91_18730"/>
<sequence length="577" mass="64716">MISYKAIVKYMMSGQVKYMLSSLALGIGLSLISGYSLILTKRLVDEFVDARGIADLAFILLAILLIKLLQVALQHTNMYVEQLVSNKTTQRLNTLLADYVRPKTITAIETPAYRNEIGYLRNAIQTFSRLIPSLSSISNQLLLLGTYSVVIFNFNKMVVFVLLATLLPTFFFENKRSKLTEKFSQSTIQLQRESGSVYDVLITPDYQKEVLLFQTKTFLYNKWLKSSNELIQTTLRFKLKEVKARMLMSSIGPIRYVLIQFFLIASFIKGALSIGEYVSIGVAVTALEASMNSIVINVGVLKQASLIKNKLKDFLAHYQFSRNEEQPKIGSIESISLVDLNFSYPARKELTLEAINLDISLGEIIVIAGSNGSGKSTLGKVILGLHEVGENSLLYNGIDSARLNRESIYNNMSAVNQDYIKYPFSLKENVAFGPVEEAELRRRYGGPSFDLLPEVDYDARLGNEFMGSQQLSGGQWQRIAIARALYANRPFLVLDEATASLDPQAEISLLNHIIHQRKGLTTILITHQLYMGQYADKIVFMDKGKIGGIGTHEELYRSVPEYKLMFDEKMSEGAVPA</sequence>
<dbReference type="SUPFAM" id="SSF52540">
    <property type="entry name" value="P-loop containing nucleoside triphosphate hydrolases"/>
    <property type="match status" value="1"/>
</dbReference>
<dbReference type="Pfam" id="PF00005">
    <property type="entry name" value="ABC_tran"/>
    <property type="match status" value="1"/>
</dbReference>
<feature type="domain" description="ABC transporter" evidence="8">
    <location>
        <begin position="335"/>
        <end position="568"/>
    </location>
</feature>
<organism evidence="10 11">
    <name type="scientific">Paenibacillus oryzae</name>
    <dbReference type="NCBI Taxonomy" id="1844972"/>
    <lineage>
        <taxon>Bacteria</taxon>
        <taxon>Bacillati</taxon>
        <taxon>Bacillota</taxon>
        <taxon>Bacilli</taxon>
        <taxon>Bacillales</taxon>
        <taxon>Paenibacillaceae</taxon>
        <taxon>Paenibacillus</taxon>
    </lineage>
</organism>
<evidence type="ECO:0000259" key="8">
    <source>
        <dbReference type="PROSITE" id="PS50893"/>
    </source>
</evidence>
<dbReference type="PANTHER" id="PTHR43394:SF1">
    <property type="entry name" value="ATP-BINDING CASSETTE SUB-FAMILY B MEMBER 10, MITOCHONDRIAL"/>
    <property type="match status" value="1"/>
</dbReference>
<keyword evidence="2 7" id="KW-0812">Transmembrane</keyword>
<comment type="subcellular location">
    <subcellularLocation>
        <location evidence="1">Cell membrane</location>
        <topology evidence="1">Multi-pass membrane protein</topology>
    </subcellularLocation>
</comment>
<evidence type="ECO:0000259" key="9">
    <source>
        <dbReference type="PROSITE" id="PS50929"/>
    </source>
</evidence>
<feature type="transmembrane region" description="Helical" evidence="7">
    <location>
        <begin position="52"/>
        <end position="73"/>
    </location>
</feature>
<evidence type="ECO:0000256" key="5">
    <source>
        <dbReference type="ARBA" id="ARBA00022989"/>
    </source>
</evidence>
<dbReference type="GO" id="GO:0005886">
    <property type="term" value="C:plasma membrane"/>
    <property type="evidence" value="ECO:0007669"/>
    <property type="project" value="UniProtKB-SubCell"/>
</dbReference>
<keyword evidence="6 7" id="KW-0472">Membrane</keyword>
<dbReference type="InterPro" id="IPR027417">
    <property type="entry name" value="P-loop_NTPase"/>
</dbReference>
<keyword evidence="3" id="KW-0547">Nucleotide-binding</keyword>
<keyword evidence="4" id="KW-0067">ATP-binding</keyword>
<dbReference type="InterPro" id="IPR036640">
    <property type="entry name" value="ABC1_TM_sf"/>
</dbReference>
<feature type="transmembrane region" description="Helical" evidence="7">
    <location>
        <begin position="150"/>
        <end position="172"/>
    </location>
</feature>
<dbReference type="InterPro" id="IPR039421">
    <property type="entry name" value="Type_1_exporter"/>
</dbReference>
<evidence type="ECO:0008006" key="12">
    <source>
        <dbReference type="Google" id="ProtNLM"/>
    </source>
</evidence>
<feature type="transmembrane region" description="Helical" evidence="7">
    <location>
        <begin position="20"/>
        <end position="40"/>
    </location>
</feature>
<dbReference type="GO" id="GO:0005524">
    <property type="term" value="F:ATP binding"/>
    <property type="evidence" value="ECO:0007669"/>
    <property type="project" value="UniProtKB-KW"/>
</dbReference>
<comment type="caution">
    <text evidence="10">The sequence shown here is derived from an EMBL/GenBank/DDBJ whole genome shotgun (WGS) entry which is preliminary data.</text>
</comment>
<evidence type="ECO:0000313" key="11">
    <source>
        <dbReference type="Proteomes" id="UP000092024"/>
    </source>
</evidence>
<dbReference type="RefSeq" id="WP_068679910.1">
    <property type="nucleotide sequence ID" value="NZ_LYPA01000030.1"/>
</dbReference>
<evidence type="ECO:0000256" key="2">
    <source>
        <dbReference type="ARBA" id="ARBA00022692"/>
    </source>
</evidence>
<dbReference type="Gene3D" id="3.40.50.300">
    <property type="entry name" value="P-loop containing nucleotide triphosphate hydrolases"/>
    <property type="match status" value="1"/>
</dbReference>
<dbReference type="EMBL" id="LYPA01000030">
    <property type="protein sequence ID" value="OBR67969.1"/>
    <property type="molecule type" value="Genomic_DNA"/>
</dbReference>
<name>A0A1A5YQX4_9BACL</name>
<protein>
    <recommendedName>
        <fullName evidence="12">ABC transporter ATP-binding protein</fullName>
    </recommendedName>
</protein>
<dbReference type="SUPFAM" id="SSF90123">
    <property type="entry name" value="ABC transporter transmembrane region"/>
    <property type="match status" value="1"/>
</dbReference>
<dbReference type="PROSITE" id="PS50893">
    <property type="entry name" value="ABC_TRANSPORTER_2"/>
    <property type="match status" value="1"/>
</dbReference>
<evidence type="ECO:0000256" key="3">
    <source>
        <dbReference type="ARBA" id="ARBA00022741"/>
    </source>
</evidence>
<evidence type="ECO:0000256" key="1">
    <source>
        <dbReference type="ARBA" id="ARBA00004651"/>
    </source>
</evidence>
<dbReference type="AlphaFoldDB" id="A0A1A5YQX4"/>
<dbReference type="Proteomes" id="UP000092024">
    <property type="component" value="Unassembled WGS sequence"/>
</dbReference>
<keyword evidence="5 7" id="KW-1133">Transmembrane helix</keyword>
<dbReference type="PROSITE" id="PS00211">
    <property type="entry name" value="ABC_TRANSPORTER_1"/>
    <property type="match status" value="1"/>
</dbReference>
<dbReference type="InterPro" id="IPR003593">
    <property type="entry name" value="AAA+_ATPase"/>
</dbReference>
<dbReference type="PROSITE" id="PS50929">
    <property type="entry name" value="ABC_TM1F"/>
    <property type="match status" value="1"/>
</dbReference>
<evidence type="ECO:0000256" key="7">
    <source>
        <dbReference type="SAM" id="Phobius"/>
    </source>
</evidence>
<feature type="domain" description="ABC transmembrane type-1" evidence="9">
    <location>
        <begin position="22"/>
        <end position="303"/>
    </location>
</feature>
<dbReference type="GO" id="GO:0015421">
    <property type="term" value="F:ABC-type oligopeptide transporter activity"/>
    <property type="evidence" value="ECO:0007669"/>
    <property type="project" value="TreeGrafter"/>
</dbReference>
<dbReference type="SMART" id="SM00382">
    <property type="entry name" value="AAA"/>
    <property type="match status" value="1"/>
</dbReference>
<evidence type="ECO:0000313" key="10">
    <source>
        <dbReference type="EMBL" id="OBR67969.1"/>
    </source>
</evidence>